<dbReference type="Pfam" id="PF02684">
    <property type="entry name" value="LpxB"/>
    <property type="match status" value="1"/>
</dbReference>
<organism evidence="11 12">
    <name type="scientific">Campylobacter magnus</name>
    <dbReference type="NCBI Taxonomy" id="3026462"/>
    <lineage>
        <taxon>Bacteria</taxon>
        <taxon>Pseudomonadati</taxon>
        <taxon>Campylobacterota</taxon>
        <taxon>Epsilonproteobacteria</taxon>
        <taxon>Campylobacterales</taxon>
        <taxon>Campylobacteraceae</taxon>
        <taxon>Campylobacter</taxon>
    </lineage>
</organism>
<sequence length="347" mass="38450">MKILVSALEASANLHLSHVIKELEKHSKIELCGIFELEGYSGALHKSSEFSAMGFVEVLGLIAKAKRALKKMVELAKDCDTVLLIDSPAFNMPLAKALKKANIKVNYYILPQVWAWKEYRAKILAQNCENLLSILPFEREYFGTPCQFVGHPLLDEIKVEKSKQKSGIIAFLPGSRRSEIWRLMPVFRELASKLEGRKIIAAPAHIKGKESEYYGDTSGFELSYDANSLLAQADFAFICSGTATLQAALIGTPFVLCYKAKAIDVFLARLFVRKLKHIGLANIIFDFIRQPALHAELIQDEVSAAALLAAYKDCDTSAFAKGCLKLKKYLSHGASANVAKILLEKSH</sequence>
<evidence type="ECO:0000256" key="10">
    <source>
        <dbReference type="NCBIfam" id="TIGR00215"/>
    </source>
</evidence>
<protein>
    <recommendedName>
        <fullName evidence="3 10">Lipid-A-disaccharide synthase</fullName>
        <ecNumber evidence="2 10">2.4.1.182</ecNumber>
    </recommendedName>
</protein>
<dbReference type="PANTHER" id="PTHR30372:SF4">
    <property type="entry name" value="LIPID-A-DISACCHARIDE SYNTHASE, MITOCHONDRIAL-RELATED"/>
    <property type="match status" value="1"/>
</dbReference>
<reference evidence="11 12" key="1">
    <citation type="submission" date="2023-06" db="EMBL/GenBank/DDBJ databases">
        <title>Campylobacter magnum sp. nov., isolated from cecal contents of domestic pigs (Sus scrofa domesticus).</title>
        <authorList>
            <person name="Papic B."/>
            <person name="Gruntar I."/>
        </authorList>
    </citation>
    <scope>NUCLEOTIDE SEQUENCE [LARGE SCALE GENOMIC DNA]</scope>
    <source>
        <strain evidence="12">34484-21</strain>
    </source>
</reference>
<evidence type="ECO:0000313" key="12">
    <source>
        <dbReference type="Proteomes" id="UP001171111"/>
    </source>
</evidence>
<comment type="caution">
    <text evidence="11">The sequence shown here is derived from an EMBL/GenBank/DDBJ whole genome shotgun (WGS) entry which is preliminary data.</text>
</comment>
<keyword evidence="6 11" id="KW-0328">Glycosyltransferase</keyword>
<comment type="function">
    <text evidence="1">Condensation of UDP-2,3-diacylglucosamine and 2,3-diacylglucosamine-1-phosphate to form lipid A disaccharide, a precursor of lipid A, a phosphorylated glycolipid that anchors the lipopolysaccharide to the outer membrane of the cell.</text>
</comment>
<dbReference type="SUPFAM" id="SSF53756">
    <property type="entry name" value="UDP-Glycosyltransferase/glycogen phosphorylase"/>
    <property type="match status" value="1"/>
</dbReference>
<keyword evidence="8" id="KW-0443">Lipid metabolism</keyword>
<keyword evidence="5" id="KW-0441">Lipid A biosynthesis</keyword>
<keyword evidence="12" id="KW-1185">Reference proteome</keyword>
<evidence type="ECO:0000313" key="11">
    <source>
        <dbReference type="EMBL" id="MDO2408964.1"/>
    </source>
</evidence>
<evidence type="ECO:0000256" key="6">
    <source>
        <dbReference type="ARBA" id="ARBA00022676"/>
    </source>
</evidence>
<name>A0ABT8T5N0_9BACT</name>
<dbReference type="RefSeq" id="WP_302243736.1">
    <property type="nucleotide sequence ID" value="NZ_JAULJQ010000002.1"/>
</dbReference>
<evidence type="ECO:0000256" key="9">
    <source>
        <dbReference type="ARBA" id="ARBA00048975"/>
    </source>
</evidence>
<dbReference type="GO" id="GO:0008915">
    <property type="term" value="F:lipid-A-disaccharide synthase activity"/>
    <property type="evidence" value="ECO:0007669"/>
    <property type="project" value="UniProtKB-EC"/>
</dbReference>
<dbReference type="PANTHER" id="PTHR30372">
    <property type="entry name" value="LIPID-A-DISACCHARIDE SYNTHASE"/>
    <property type="match status" value="1"/>
</dbReference>
<keyword evidence="7 11" id="KW-0808">Transferase</keyword>
<evidence type="ECO:0000256" key="4">
    <source>
        <dbReference type="ARBA" id="ARBA00022516"/>
    </source>
</evidence>
<gene>
    <name evidence="11" type="primary">lpxB</name>
    <name evidence="11" type="ORF">Q2362_02470</name>
</gene>
<dbReference type="EMBL" id="JAULJQ010000002">
    <property type="protein sequence ID" value="MDO2408964.1"/>
    <property type="molecule type" value="Genomic_DNA"/>
</dbReference>
<proteinExistence type="predicted"/>
<keyword evidence="4" id="KW-0444">Lipid biosynthesis</keyword>
<comment type="catalytic activity">
    <reaction evidence="9">
        <text>a lipid X + a UDP-2-N,3-O-bis[(3R)-3-hydroxyacyl]-alpha-D-glucosamine = a lipid A disaccharide + UDP + H(+)</text>
        <dbReference type="Rhea" id="RHEA:67828"/>
        <dbReference type="ChEBI" id="CHEBI:15378"/>
        <dbReference type="ChEBI" id="CHEBI:58223"/>
        <dbReference type="ChEBI" id="CHEBI:137748"/>
        <dbReference type="ChEBI" id="CHEBI:176338"/>
        <dbReference type="ChEBI" id="CHEBI:176343"/>
        <dbReference type="EC" id="2.4.1.182"/>
    </reaction>
</comment>
<accession>A0ABT8T5N0</accession>
<evidence type="ECO:0000256" key="3">
    <source>
        <dbReference type="ARBA" id="ARBA00020902"/>
    </source>
</evidence>
<evidence type="ECO:0000256" key="1">
    <source>
        <dbReference type="ARBA" id="ARBA00002056"/>
    </source>
</evidence>
<evidence type="ECO:0000256" key="5">
    <source>
        <dbReference type="ARBA" id="ARBA00022556"/>
    </source>
</evidence>
<evidence type="ECO:0000256" key="7">
    <source>
        <dbReference type="ARBA" id="ARBA00022679"/>
    </source>
</evidence>
<dbReference type="NCBIfam" id="TIGR00215">
    <property type="entry name" value="lpxB"/>
    <property type="match status" value="1"/>
</dbReference>
<evidence type="ECO:0000256" key="8">
    <source>
        <dbReference type="ARBA" id="ARBA00023098"/>
    </source>
</evidence>
<dbReference type="EC" id="2.4.1.182" evidence="2 10"/>
<evidence type="ECO:0000256" key="2">
    <source>
        <dbReference type="ARBA" id="ARBA00012687"/>
    </source>
</evidence>
<dbReference type="Proteomes" id="UP001171111">
    <property type="component" value="Unassembled WGS sequence"/>
</dbReference>
<dbReference type="InterPro" id="IPR003835">
    <property type="entry name" value="Glyco_trans_19"/>
</dbReference>